<reference evidence="2" key="2">
    <citation type="journal article" date="2024" name="Plant">
        <title>Genomic evolution and insights into agronomic trait innovations of Sesamum species.</title>
        <authorList>
            <person name="Miao H."/>
            <person name="Wang L."/>
            <person name="Qu L."/>
            <person name="Liu H."/>
            <person name="Sun Y."/>
            <person name="Le M."/>
            <person name="Wang Q."/>
            <person name="Wei S."/>
            <person name="Zheng Y."/>
            <person name="Lin W."/>
            <person name="Duan Y."/>
            <person name="Cao H."/>
            <person name="Xiong S."/>
            <person name="Wang X."/>
            <person name="Wei L."/>
            <person name="Li C."/>
            <person name="Ma Q."/>
            <person name="Ju M."/>
            <person name="Zhao R."/>
            <person name="Li G."/>
            <person name="Mu C."/>
            <person name="Tian Q."/>
            <person name="Mei H."/>
            <person name="Zhang T."/>
            <person name="Gao T."/>
            <person name="Zhang H."/>
        </authorList>
    </citation>
    <scope>NUCLEOTIDE SEQUENCE</scope>
    <source>
        <strain evidence="2">G02</strain>
    </source>
</reference>
<gene>
    <name evidence="2" type="ORF">Sradi_6038500</name>
</gene>
<protein>
    <submittedName>
        <fullName evidence="2">Heavy metal-associated isoprenylated plant protein 41</fullName>
    </submittedName>
</protein>
<evidence type="ECO:0000313" key="2">
    <source>
        <dbReference type="EMBL" id="KAL0306212.1"/>
    </source>
</evidence>
<feature type="domain" description="25S rRNA (uridine-N(3))-methyltransferase BMT5-like" evidence="1">
    <location>
        <begin position="278"/>
        <end position="442"/>
    </location>
</feature>
<reference evidence="2" key="1">
    <citation type="submission" date="2020-06" db="EMBL/GenBank/DDBJ databases">
        <authorList>
            <person name="Li T."/>
            <person name="Hu X."/>
            <person name="Zhang T."/>
            <person name="Song X."/>
            <person name="Zhang H."/>
            <person name="Dai N."/>
            <person name="Sheng W."/>
            <person name="Hou X."/>
            <person name="Wei L."/>
        </authorList>
    </citation>
    <scope>NUCLEOTIDE SEQUENCE</scope>
    <source>
        <strain evidence="2">G02</strain>
        <tissue evidence="2">Leaf</tissue>
    </source>
</reference>
<proteinExistence type="predicted"/>
<dbReference type="PANTHER" id="PTHR11538">
    <property type="entry name" value="PHENYLALANYL-TRNA SYNTHETASE"/>
    <property type="match status" value="1"/>
</dbReference>
<organism evidence="2">
    <name type="scientific">Sesamum radiatum</name>
    <name type="common">Black benniseed</name>
    <dbReference type="NCBI Taxonomy" id="300843"/>
    <lineage>
        <taxon>Eukaryota</taxon>
        <taxon>Viridiplantae</taxon>
        <taxon>Streptophyta</taxon>
        <taxon>Embryophyta</taxon>
        <taxon>Tracheophyta</taxon>
        <taxon>Spermatophyta</taxon>
        <taxon>Magnoliopsida</taxon>
        <taxon>eudicotyledons</taxon>
        <taxon>Gunneridae</taxon>
        <taxon>Pentapetalae</taxon>
        <taxon>asterids</taxon>
        <taxon>lamiids</taxon>
        <taxon>Lamiales</taxon>
        <taxon>Pedaliaceae</taxon>
        <taxon>Sesamum</taxon>
    </lineage>
</organism>
<dbReference type="GO" id="GO:0070042">
    <property type="term" value="F:rRNA (uridine-N3-)-methyltransferase activity"/>
    <property type="evidence" value="ECO:0007669"/>
    <property type="project" value="InterPro"/>
</dbReference>
<dbReference type="InterPro" id="IPR019446">
    <property type="entry name" value="BMT5-like"/>
</dbReference>
<name>A0AAW2KGX9_SESRA</name>
<dbReference type="Pfam" id="PF10354">
    <property type="entry name" value="BMT5-like"/>
    <property type="match status" value="1"/>
</dbReference>
<dbReference type="GO" id="GO:0005737">
    <property type="term" value="C:cytoplasm"/>
    <property type="evidence" value="ECO:0007669"/>
    <property type="project" value="TreeGrafter"/>
</dbReference>
<dbReference type="PANTHER" id="PTHR11538:SF70">
    <property type="entry name" value="25S RRNA (URIDINE-N(3))-METHYLTRANSFERASE BMT5-LIKE DOMAIN-CONTAINING PROTEIN"/>
    <property type="match status" value="1"/>
</dbReference>
<comment type="caution">
    <text evidence="2">The sequence shown here is derived from an EMBL/GenBank/DDBJ whole genome shotgun (WGS) entry which is preliminary data.</text>
</comment>
<dbReference type="AlphaFoldDB" id="A0AAW2KGX9"/>
<dbReference type="EMBL" id="JACGWJ010000028">
    <property type="protein sequence ID" value="KAL0306212.1"/>
    <property type="molecule type" value="Genomic_DNA"/>
</dbReference>
<sequence length="466" mass="52497">MGILHSINRFLGCQTQDEEGESPIYPGSILHRGQNRYPCNGDSARLSERLRKMFSFHSLIYKAGTGLLQIVRFIFCPRRLRKTADPVLPVQNPAPRVDPDRLLLQALLVSSPGDDSSVGCAPEVAPAACAPFADSYADDQELQSDNIDVLPSQQWLEGSYSGNRKQTDPVIISIPDFAYSLAHTSASEEMMDSAVFIEEVAPENVPDFLEESARAIVDRARAFLEEIGQANVPYSVEKNRGKKSSEVKEKEEKVLIKSSVVVDEGRWIKHYSSCHRILLVGEGDFSFSTCLAMAFGWASNIIATSLDSKEFLKKNYQKASSNINELRIRGCKVMHGIDATKMATHELLGHLTFDRIIYNFPFAGFFKNLSRQSQLRRHRRLVSLFLKNAKEMISEEGEIHISHKTNDFHIEWKLEAVAASHRLRLIEAVNFNHLDYPGYNTKCGFGGDNNFNCNPSKTYKFGLKYY</sequence>
<accession>A0AAW2KGX9</accession>
<evidence type="ECO:0000259" key="1">
    <source>
        <dbReference type="Pfam" id="PF10354"/>
    </source>
</evidence>
<dbReference type="GO" id="GO:0070475">
    <property type="term" value="P:rRNA base methylation"/>
    <property type="evidence" value="ECO:0007669"/>
    <property type="project" value="InterPro"/>
</dbReference>